<accession>A0A645HK09</accession>
<dbReference type="AlphaFoldDB" id="A0A645HK09"/>
<name>A0A645HK09_9ZZZZ</name>
<comment type="caution">
    <text evidence="1">The sequence shown here is derived from an EMBL/GenBank/DDBJ whole genome shotgun (WGS) entry which is preliminary data.</text>
</comment>
<reference evidence="1" key="1">
    <citation type="submission" date="2019-08" db="EMBL/GenBank/DDBJ databases">
        <authorList>
            <person name="Kucharzyk K."/>
            <person name="Murdoch R.W."/>
            <person name="Higgins S."/>
            <person name="Loffler F."/>
        </authorList>
    </citation>
    <scope>NUCLEOTIDE SEQUENCE</scope>
</reference>
<organism evidence="1">
    <name type="scientific">bioreactor metagenome</name>
    <dbReference type="NCBI Taxonomy" id="1076179"/>
    <lineage>
        <taxon>unclassified sequences</taxon>
        <taxon>metagenomes</taxon>
        <taxon>ecological metagenomes</taxon>
    </lineage>
</organism>
<proteinExistence type="predicted"/>
<evidence type="ECO:0000313" key="1">
    <source>
        <dbReference type="EMBL" id="MPN36474.1"/>
    </source>
</evidence>
<protein>
    <submittedName>
        <fullName evidence="1">Uncharacterized protein</fullName>
    </submittedName>
</protein>
<gene>
    <name evidence="1" type="ORF">SDC9_183983</name>
</gene>
<sequence>MLPLAVLTPILLAIGIFLLLDKPEPLAPKDMLAKTQWTSDELGRALGRSMSPHFDRNQRSNVQRHLYQQVKNLSPEERRQVNVAAVHYAIDETLAQLRAMPGDKRREMMDKLNDRAFDNYMKIQNMPESKRQELRNALDSEGAKAVGGEIVNAVYGKLTPAERGELGPTIKLWIKTIDVLEK</sequence>
<dbReference type="EMBL" id="VSSQ01090624">
    <property type="protein sequence ID" value="MPN36474.1"/>
    <property type="molecule type" value="Genomic_DNA"/>
</dbReference>